<feature type="domain" description="Gfd2/YDR514C-like C-terminal" evidence="1">
    <location>
        <begin position="330"/>
        <end position="513"/>
    </location>
</feature>
<evidence type="ECO:0000313" key="3">
    <source>
        <dbReference type="Proteomes" id="UP001149165"/>
    </source>
</evidence>
<accession>A0A9W9F369</accession>
<dbReference type="PANTHER" id="PTHR28083:SF1">
    <property type="entry name" value="GOOD FOR FULL DBP5 ACTIVITY PROTEIN 2"/>
    <property type="match status" value="1"/>
</dbReference>
<evidence type="ECO:0000259" key="1">
    <source>
        <dbReference type="Pfam" id="PF21762"/>
    </source>
</evidence>
<sequence>MNKDDLVDTLMRLAIVGLIVDRDDIQKFENSLVDPPAVPGIECLHLRVRDPRSNQTTSYVRTRIVGTSHEKSEASTEAPHVALPSIVPSASSNPEIDIESISSFIPVHFFSQFPKEYIYDEGQENYVTQHWFKQFWDRSWDLFLLPVPQTRAILVVPEVQAQALLTEINTTISENLTLDEMNKDGLILRFEKVGGPKPIYFGRSKSYAEKETINGNISSFNDYPGWEKYTEGLTAAERTALEETLMNAILPAEKNGVASCKRARRAEKKALHRKEIQLQLTRTLELLQLWLGLRRRSVTSLCQNQEQTNRLPPVNVLAAPDCPFQDDVLFIGIDCEWMERSPNNLTEVGISILDTRDLANLPPGDYGDNWKKRIRSYHFRVSEYQHHVNNEFCKGCPDKFEWGESAIIDQDDMGKAIDSCLGSHRNMILIGLDMKRDVELIARTGSDRFTRLRQAAELGAHCRVDVADLFQILRGRSDKLGMVRLLNELNETHTEYLHNAGNDARYTMHILIRIALESAGEKPGLESMKEMTTAGPS</sequence>
<dbReference type="InterPro" id="IPR048519">
    <property type="entry name" value="Gfd2/YDR514C-like_C"/>
</dbReference>
<dbReference type="InterPro" id="IPR040151">
    <property type="entry name" value="Gfd2/YDR514C-like"/>
</dbReference>
<proteinExistence type="predicted"/>
<dbReference type="PANTHER" id="PTHR28083">
    <property type="entry name" value="GOOD FOR FULL DBP5 ACTIVITY PROTEIN 2"/>
    <property type="match status" value="1"/>
</dbReference>
<dbReference type="InterPro" id="IPR012337">
    <property type="entry name" value="RNaseH-like_sf"/>
</dbReference>
<protein>
    <recommendedName>
        <fullName evidence="1">Gfd2/YDR514C-like C-terminal domain-containing protein</fullName>
    </recommendedName>
</protein>
<dbReference type="SUPFAM" id="SSF53098">
    <property type="entry name" value="Ribonuclease H-like"/>
    <property type="match status" value="1"/>
</dbReference>
<keyword evidence="3" id="KW-1185">Reference proteome</keyword>
<dbReference type="Proteomes" id="UP001149165">
    <property type="component" value="Unassembled WGS sequence"/>
</dbReference>
<dbReference type="Pfam" id="PF21762">
    <property type="entry name" value="DEDDh_C"/>
    <property type="match status" value="1"/>
</dbReference>
<dbReference type="OrthoDB" id="5953249at2759"/>
<gene>
    <name evidence="2" type="ORF">N7456_008615</name>
</gene>
<evidence type="ECO:0000313" key="2">
    <source>
        <dbReference type="EMBL" id="KAJ5092754.1"/>
    </source>
</evidence>
<reference evidence="2" key="1">
    <citation type="submission" date="2022-11" db="EMBL/GenBank/DDBJ databases">
        <authorList>
            <person name="Petersen C."/>
        </authorList>
    </citation>
    <scope>NUCLEOTIDE SEQUENCE</scope>
    <source>
        <strain evidence="2">IBT 30069</strain>
    </source>
</reference>
<name>A0A9W9F369_9EURO</name>
<dbReference type="AlphaFoldDB" id="A0A9W9F369"/>
<dbReference type="GO" id="GO:0005634">
    <property type="term" value="C:nucleus"/>
    <property type="evidence" value="ECO:0007669"/>
    <property type="project" value="TreeGrafter"/>
</dbReference>
<dbReference type="EMBL" id="JAPQKH010000006">
    <property type="protein sequence ID" value="KAJ5092754.1"/>
    <property type="molecule type" value="Genomic_DNA"/>
</dbReference>
<reference evidence="2" key="2">
    <citation type="journal article" date="2023" name="IMA Fungus">
        <title>Comparative genomic study of the Penicillium genus elucidates a diverse pangenome and 15 lateral gene transfer events.</title>
        <authorList>
            <person name="Petersen C."/>
            <person name="Sorensen T."/>
            <person name="Nielsen M.R."/>
            <person name="Sondergaard T.E."/>
            <person name="Sorensen J.L."/>
            <person name="Fitzpatrick D.A."/>
            <person name="Frisvad J.C."/>
            <person name="Nielsen K.L."/>
        </authorList>
    </citation>
    <scope>NUCLEOTIDE SEQUENCE</scope>
    <source>
        <strain evidence="2">IBT 30069</strain>
    </source>
</reference>
<organism evidence="2 3">
    <name type="scientific">Penicillium angulare</name>
    <dbReference type="NCBI Taxonomy" id="116970"/>
    <lineage>
        <taxon>Eukaryota</taxon>
        <taxon>Fungi</taxon>
        <taxon>Dikarya</taxon>
        <taxon>Ascomycota</taxon>
        <taxon>Pezizomycotina</taxon>
        <taxon>Eurotiomycetes</taxon>
        <taxon>Eurotiomycetidae</taxon>
        <taxon>Eurotiales</taxon>
        <taxon>Aspergillaceae</taxon>
        <taxon>Penicillium</taxon>
    </lineage>
</organism>
<comment type="caution">
    <text evidence="2">The sequence shown here is derived from an EMBL/GenBank/DDBJ whole genome shotgun (WGS) entry which is preliminary data.</text>
</comment>